<evidence type="ECO:0000256" key="1">
    <source>
        <dbReference type="ARBA" id="ARBA00023015"/>
    </source>
</evidence>
<dbReference type="SUPFAM" id="SSF48498">
    <property type="entry name" value="Tetracyclin repressor-like, C-terminal domain"/>
    <property type="match status" value="1"/>
</dbReference>
<dbReference type="Gene3D" id="1.10.10.60">
    <property type="entry name" value="Homeodomain-like"/>
    <property type="match status" value="1"/>
</dbReference>
<accession>A0A0F9UJJ2</accession>
<evidence type="ECO:0000313" key="5">
    <source>
        <dbReference type="EMBL" id="KKN61381.1"/>
    </source>
</evidence>
<reference evidence="5" key="1">
    <citation type="journal article" date="2015" name="Nature">
        <title>Complex archaea that bridge the gap between prokaryotes and eukaryotes.</title>
        <authorList>
            <person name="Spang A."/>
            <person name="Saw J.H."/>
            <person name="Jorgensen S.L."/>
            <person name="Zaremba-Niedzwiedzka K."/>
            <person name="Martijn J."/>
            <person name="Lind A.E."/>
            <person name="van Eijk R."/>
            <person name="Schleper C."/>
            <person name="Guy L."/>
            <person name="Ettema T.J."/>
        </authorList>
    </citation>
    <scope>NUCLEOTIDE SEQUENCE</scope>
</reference>
<comment type="caution">
    <text evidence="5">The sequence shown here is derived from an EMBL/GenBank/DDBJ whole genome shotgun (WGS) entry which is preliminary data.</text>
</comment>
<evidence type="ECO:0000256" key="2">
    <source>
        <dbReference type="ARBA" id="ARBA00023125"/>
    </source>
</evidence>
<dbReference type="EMBL" id="LAZR01000660">
    <property type="protein sequence ID" value="KKN61381.1"/>
    <property type="molecule type" value="Genomic_DNA"/>
</dbReference>
<dbReference type="InterPro" id="IPR036271">
    <property type="entry name" value="Tet_transcr_reg_TetR-rel_C_sf"/>
</dbReference>
<dbReference type="SUPFAM" id="SSF46689">
    <property type="entry name" value="Homeodomain-like"/>
    <property type="match status" value="1"/>
</dbReference>
<organism evidence="5">
    <name type="scientific">marine sediment metagenome</name>
    <dbReference type="NCBI Taxonomy" id="412755"/>
    <lineage>
        <taxon>unclassified sequences</taxon>
        <taxon>metagenomes</taxon>
        <taxon>ecological metagenomes</taxon>
    </lineage>
</organism>
<keyword evidence="2" id="KW-0238">DNA-binding</keyword>
<dbReference type="InterPro" id="IPR011075">
    <property type="entry name" value="TetR_C"/>
</dbReference>
<proteinExistence type="predicted"/>
<keyword evidence="3" id="KW-0804">Transcription</keyword>
<dbReference type="InterPro" id="IPR001647">
    <property type="entry name" value="HTH_TetR"/>
</dbReference>
<dbReference type="PANTHER" id="PTHR47506:SF10">
    <property type="entry name" value="TRANSCRIPTIONAL REGULATORY PROTEIN"/>
    <property type="match status" value="1"/>
</dbReference>
<dbReference type="GO" id="GO:0003677">
    <property type="term" value="F:DNA binding"/>
    <property type="evidence" value="ECO:0007669"/>
    <property type="project" value="UniProtKB-KW"/>
</dbReference>
<dbReference type="PANTHER" id="PTHR47506">
    <property type="entry name" value="TRANSCRIPTIONAL REGULATORY PROTEIN"/>
    <property type="match status" value="1"/>
</dbReference>
<sequence length="204" mass="22993">MARAANYDRDVALDAAMAVFWRKGYHATSLKDLEVALIMKPGSIYAAFESKENLYLLALERYFETSRKGFRAQMAKAATPLAGLAAQFQNYAELAQEDPSRRACMLMKTVIDTASTDPKITEVSQRYLDQMCTEFAEGFESARIAGELPDDADPMRLARRYQANVSALRVELLRGISREDVSNLAADMAQETLELRRWTRHVPN</sequence>
<dbReference type="PROSITE" id="PS50977">
    <property type="entry name" value="HTH_TETR_2"/>
    <property type="match status" value="1"/>
</dbReference>
<dbReference type="AlphaFoldDB" id="A0A0F9UJJ2"/>
<name>A0A0F9UJJ2_9ZZZZ</name>
<feature type="domain" description="HTH tetR-type" evidence="4">
    <location>
        <begin position="6"/>
        <end position="66"/>
    </location>
</feature>
<evidence type="ECO:0000256" key="3">
    <source>
        <dbReference type="ARBA" id="ARBA00023163"/>
    </source>
</evidence>
<evidence type="ECO:0000259" key="4">
    <source>
        <dbReference type="PROSITE" id="PS50977"/>
    </source>
</evidence>
<keyword evidence="1" id="KW-0805">Transcription regulation</keyword>
<dbReference type="Pfam" id="PF00440">
    <property type="entry name" value="TetR_N"/>
    <property type="match status" value="1"/>
</dbReference>
<dbReference type="Gene3D" id="1.10.357.10">
    <property type="entry name" value="Tetracycline Repressor, domain 2"/>
    <property type="match status" value="1"/>
</dbReference>
<gene>
    <name evidence="5" type="ORF">LCGC14_0522480</name>
</gene>
<protein>
    <recommendedName>
        <fullName evidence="4">HTH tetR-type domain-containing protein</fullName>
    </recommendedName>
</protein>
<dbReference type="Pfam" id="PF16925">
    <property type="entry name" value="TetR_C_13"/>
    <property type="match status" value="1"/>
</dbReference>
<dbReference type="InterPro" id="IPR009057">
    <property type="entry name" value="Homeodomain-like_sf"/>
</dbReference>